<dbReference type="Gene3D" id="3.50.30.10">
    <property type="entry name" value="Phosphohistidine domain"/>
    <property type="match status" value="1"/>
</dbReference>
<dbReference type="PATRIC" id="fig|1249552.3.peg.150"/>
<evidence type="ECO:0000256" key="7">
    <source>
        <dbReference type="ARBA" id="ARBA00022490"/>
    </source>
</evidence>
<organism evidence="15 16">
    <name type="scientific">Pseudohongiella spirulinae</name>
    <dbReference type="NCBI Taxonomy" id="1249552"/>
    <lineage>
        <taxon>Bacteria</taxon>
        <taxon>Pseudomonadati</taxon>
        <taxon>Pseudomonadota</taxon>
        <taxon>Gammaproteobacteria</taxon>
        <taxon>Pseudomonadales</taxon>
        <taxon>Pseudohongiellaceae</taxon>
        <taxon>Pseudohongiella</taxon>
    </lineage>
</organism>
<proteinExistence type="inferred from homology"/>
<dbReference type="GO" id="GO:0005737">
    <property type="term" value="C:cytoplasm"/>
    <property type="evidence" value="ECO:0007669"/>
    <property type="project" value="UniProtKB-SubCell"/>
</dbReference>
<keyword evidence="10" id="KW-0598">Phosphotransferase system</keyword>
<keyword evidence="16" id="KW-1185">Reference proteome</keyword>
<dbReference type="PRINTS" id="PR01736">
    <property type="entry name" value="PHPHTRNFRASE"/>
</dbReference>
<dbReference type="Gene3D" id="1.10.274.10">
    <property type="entry name" value="PtsI, HPr-binding domain"/>
    <property type="match status" value="1"/>
</dbReference>
<evidence type="ECO:0000313" key="16">
    <source>
        <dbReference type="Proteomes" id="UP000065641"/>
    </source>
</evidence>
<dbReference type="EMBL" id="CP013189">
    <property type="protein sequence ID" value="ALO44841.1"/>
    <property type="molecule type" value="Genomic_DNA"/>
</dbReference>
<name>A0A0S2K9E2_9GAMM</name>
<dbReference type="InterPro" id="IPR040442">
    <property type="entry name" value="Pyrv_kinase-like_dom_sf"/>
</dbReference>
<evidence type="ECO:0000256" key="4">
    <source>
        <dbReference type="ARBA" id="ARBA00007837"/>
    </source>
</evidence>
<dbReference type="GO" id="GO:0008965">
    <property type="term" value="F:phosphoenolpyruvate-protein phosphotransferase activity"/>
    <property type="evidence" value="ECO:0007669"/>
    <property type="project" value="UniProtKB-EC"/>
</dbReference>
<dbReference type="SUPFAM" id="SSF51621">
    <property type="entry name" value="Phosphoenolpyruvate/pyruvate domain"/>
    <property type="match status" value="1"/>
</dbReference>
<dbReference type="EC" id="2.7.3.9" evidence="5"/>
<dbReference type="InterPro" id="IPR036618">
    <property type="entry name" value="PtsI_HPr-bd_sf"/>
</dbReference>
<dbReference type="Pfam" id="PF00391">
    <property type="entry name" value="PEP-utilizers"/>
    <property type="match status" value="1"/>
</dbReference>
<gene>
    <name evidence="15" type="ORF">PS2015_146</name>
</gene>
<dbReference type="InterPro" id="IPR050499">
    <property type="entry name" value="PEP-utilizing_PTS_enzyme"/>
</dbReference>
<dbReference type="InterPro" id="IPR023151">
    <property type="entry name" value="PEP_util_CS"/>
</dbReference>
<keyword evidence="6" id="KW-0813">Transport</keyword>
<dbReference type="Pfam" id="PF01590">
    <property type="entry name" value="GAF"/>
    <property type="match status" value="1"/>
</dbReference>
<keyword evidence="15" id="KW-0670">Pyruvate</keyword>
<dbReference type="InterPro" id="IPR008731">
    <property type="entry name" value="PTS_EIN"/>
</dbReference>
<evidence type="ECO:0000256" key="11">
    <source>
        <dbReference type="ARBA" id="ARBA00022723"/>
    </source>
</evidence>
<keyword evidence="13" id="KW-0460">Magnesium</keyword>
<dbReference type="InterPro" id="IPR000121">
    <property type="entry name" value="PEP_util_C"/>
</dbReference>
<dbReference type="Pfam" id="PF05524">
    <property type="entry name" value="PEP-utilisers_N"/>
    <property type="match status" value="1"/>
</dbReference>
<dbReference type="PANTHER" id="PTHR46244">
    <property type="entry name" value="PHOSPHOENOLPYRUVATE-PROTEIN PHOSPHOTRANSFERASE"/>
    <property type="match status" value="1"/>
</dbReference>
<comment type="subcellular location">
    <subcellularLocation>
        <location evidence="3">Cytoplasm</location>
    </subcellularLocation>
</comment>
<dbReference type="AlphaFoldDB" id="A0A0S2K9E2"/>
<dbReference type="GO" id="GO:0016301">
    <property type="term" value="F:kinase activity"/>
    <property type="evidence" value="ECO:0007669"/>
    <property type="project" value="UniProtKB-KW"/>
</dbReference>
<dbReference type="NCBIfam" id="NF008283">
    <property type="entry name" value="PRK11061.1"/>
    <property type="match status" value="1"/>
</dbReference>
<evidence type="ECO:0000313" key="15">
    <source>
        <dbReference type="EMBL" id="ALO44841.1"/>
    </source>
</evidence>
<evidence type="ECO:0000256" key="13">
    <source>
        <dbReference type="ARBA" id="ARBA00022842"/>
    </source>
</evidence>
<dbReference type="InterPro" id="IPR029016">
    <property type="entry name" value="GAF-like_dom_sf"/>
</dbReference>
<sequence>MMLDRLREIVQEVNTAKDLQTALDIIVSRVREAMNTQVCSVYLLDSDINSHVLMASEGLRKESVGHVSLQMDEGLVGLVARNAEPVNLENAQQHPNYHYLSETGEEQFSSFLGVPIIHHRKVLGVLVVQHKEKRSFDNGEEAFLITLSAQLAGVIAAAEASGAIQGISPSGQRRADASFSGISGASGVAIGEAVVVFPHADLSLIPNRMTDDIDSELSAFSIALNRVRDDIRALSDSVGDQIRPEERDLFEVYLRMLDDEALGREVNDLIYAGQWAQGALAEVALDHVKSFEQMKDPYLRERAADIKDLCSRVLFYLQETERTKPKVYPDQTILVGEELAPSMLMEVPREKLAGMISVKGSGNSHVAILARTMGIPTVMGTLDLPYRRLDGRQVIVDGYNGTVFSNPSEQLLQRYQEVLKEEEQLVRGLEGLINLPCITPDNHRVSLWVNTGLMTDVVRSLDHGAEGIGLFRTEVPFLLSERFPSEQEQAAIYREQLQAFAPKLVTMRTLDVGGDKALPYFPIEEANPFLGWRGIRVTLDHPEIFIAQARAMIRASEGLNNLQIMLPMVSNLQEVTGATQIIKRALRELQEEGLDVCMPPIGVMIEVPAAVYLTRHLCQMVDFVSVGSNDLTQYLLAVDRNNSRVADLYSAFHPAVLHALKYIVEQAHAEGKPVSICGEMAGDPGAALLLMAMGFDVLSMNASTLLKVKAVIRSVTMSTARELLEDVMQMSDAQSVRSSVDLALYNAGVDRLLRSSRSN</sequence>
<dbReference type="InterPro" id="IPR003018">
    <property type="entry name" value="GAF"/>
</dbReference>
<evidence type="ECO:0000256" key="6">
    <source>
        <dbReference type="ARBA" id="ARBA00022448"/>
    </source>
</evidence>
<dbReference type="Proteomes" id="UP000065641">
    <property type="component" value="Chromosome"/>
</dbReference>
<evidence type="ECO:0000256" key="9">
    <source>
        <dbReference type="ARBA" id="ARBA00022679"/>
    </source>
</evidence>
<dbReference type="Gene3D" id="3.20.20.60">
    <property type="entry name" value="Phosphoenolpyruvate-binding domains"/>
    <property type="match status" value="1"/>
</dbReference>
<dbReference type="GO" id="GO:0009401">
    <property type="term" value="P:phosphoenolpyruvate-dependent sugar phosphotransferase system"/>
    <property type="evidence" value="ECO:0007669"/>
    <property type="project" value="UniProtKB-KW"/>
</dbReference>
<dbReference type="InterPro" id="IPR015813">
    <property type="entry name" value="Pyrv/PenolPyrv_kinase-like_dom"/>
</dbReference>
<accession>A0A0S2K9E2</accession>
<comment type="similarity">
    <text evidence="4">Belongs to the PEP-utilizing enzyme family.</text>
</comment>
<evidence type="ECO:0000256" key="5">
    <source>
        <dbReference type="ARBA" id="ARBA00012232"/>
    </source>
</evidence>
<dbReference type="SMART" id="SM00065">
    <property type="entry name" value="GAF"/>
    <property type="match status" value="1"/>
</dbReference>
<evidence type="ECO:0000256" key="12">
    <source>
        <dbReference type="ARBA" id="ARBA00022777"/>
    </source>
</evidence>
<keyword evidence="9 15" id="KW-0808">Transferase</keyword>
<dbReference type="Gene3D" id="3.30.450.40">
    <property type="match status" value="1"/>
</dbReference>
<reference evidence="15 16" key="1">
    <citation type="submission" date="2015-11" db="EMBL/GenBank/DDBJ databases">
        <authorList>
            <person name="Zhang Y."/>
            <person name="Guo Z."/>
        </authorList>
    </citation>
    <scope>NUCLEOTIDE SEQUENCE [LARGE SCALE GENOMIC DNA]</scope>
    <source>
        <strain evidence="15 16">KCTC 32221</strain>
    </source>
</reference>
<dbReference type="SUPFAM" id="SSF55781">
    <property type="entry name" value="GAF domain-like"/>
    <property type="match status" value="1"/>
</dbReference>
<dbReference type="SUPFAM" id="SSF52009">
    <property type="entry name" value="Phosphohistidine domain"/>
    <property type="match status" value="1"/>
</dbReference>
<dbReference type="STRING" id="1249552.PS2015_146"/>
<keyword evidence="12" id="KW-0418">Kinase</keyword>
<evidence type="ECO:0000256" key="2">
    <source>
        <dbReference type="ARBA" id="ARBA00001946"/>
    </source>
</evidence>
<protein>
    <recommendedName>
        <fullName evidence="5">phosphoenolpyruvate--protein phosphotransferase</fullName>
        <ecNumber evidence="5">2.7.3.9</ecNumber>
    </recommendedName>
</protein>
<keyword evidence="8" id="KW-0762">Sugar transport</keyword>
<comment type="cofactor">
    <cofactor evidence="2">
        <name>Mg(2+)</name>
        <dbReference type="ChEBI" id="CHEBI:18420"/>
    </cofactor>
</comment>
<comment type="catalytic activity">
    <reaction evidence="1">
        <text>L-histidyl-[protein] + phosphoenolpyruvate = N(pros)-phospho-L-histidyl-[protein] + pyruvate</text>
        <dbReference type="Rhea" id="RHEA:23880"/>
        <dbReference type="Rhea" id="RHEA-COMP:9745"/>
        <dbReference type="Rhea" id="RHEA-COMP:9746"/>
        <dbReference type="ChEBI" id="CHEBI:15361"/>
        <dbReference type="ChEBI" id="CHEBI:29979"/>
        <dbReference type="ChEBI" id="CHEBI:58702"/>
        <dbReference type="ChEBI" id="CHEBI:64837"/>
        <dbReference type="EC" id="2.7.3.9"/>
    </reaction>
</comment>
<dbReference type="Pfam" id="PF02896">
    <property type="entry name" value="PEP-utilizers_C"/>
    <property type="match status" value="1"/>
</dbReference>
<dbReference type="GO" id="GO:0046872">
    <property type="term" value="F:metal ion binding"/>
    <property type="evidence" value="ECO:0007669"/>
    <property type="project" value="UniProtKB-KW"/>
</dbReference>
<keyword evidence="11" id="KW-0479">Metal-binding</keyword>
<dbReference type="InterPro" id="IPR036637">
    <property type="entry name" value="Phosphohistidine_dom_sf"/>
</dbReference>
<feature type="domain" description="GAF" evidence="14">
    <location>
        <begin position="18"/>
        <end position="165"/>
    </location>
</feature>
<dbReference type="InterPro" id="IPR008279">
    <property type="entry name" value="PEP-util_enz_mobile_dom"/>
</dbReference>
<evidence type="ECO:0000256" key="8">
    <source>
        <dbReference type="ARBA" id="ARBA00022597"/>
    </source>
</evidence>
<evidence type="ECO:0000259" key="14">
    <source>
        <dbReference type="SMART" id="SM00065"/>
    </source>
</evidence>
<evidence type="ECO:0000256" key="10">
    <source>
        <dbReference type="ARBA" id="ARBA00022683"/>
    </source>
</evidence>
<dbReference type="SUPFAM" id="SSF47831">
    <property type="entry name" value="Enzyme I of the PEP:sugar phosphotransferase system HPr-binding (sub)domain"/>
    <property type="match status" value="1"/>
</dbReference>
<dbReference type="PROSITE" id="PS00742">
    <property type="entry name" value="PEP_ENZYMES_2"/>
    <property type="match status" value="1"/>
</dbReference>
<dbReference type="InterPro" id="IPR006318">
    <property type="entry name" value="PTS_EI-like"/>
</dbReference>
<evidence type="ECO:0000256" key="1">
    <source>
        <dbReference type="ARBA" id="ARBA00000683"/>
    </source>
</evidence>
<evidence type="ECO:0000256" key="3">
    <source>
        <dbReference type="ARBA" id="ARBA00004496"/>
    </source>
</evidence>
<dbReference type="KEGG" id="pspi:PS2015_146"/>
<dbReference type="NCBIfam" id="TIGR01417">
    <property type="entry name" value="PTS_I_fam"/>
    <property type="match status" value="1"/>
</dbReference>
<keyword evidence="7" id="KW-0963">Cytoplasm</keyword>
<dbReference type="PANTHER" id="PTHR46244:SF1">
    <property type="entry name" value="PHOSPHOENOLPYRUVATE-DEPENDENT PHOSPHOTRANSFERASE SYSTEM"/>
    <property type="match status" value="1"/>
</dbReference>